<dbReference type="RefSeq" id="WP_012666505.1">
    <property type="nucleotide sequence ID" value="NZ_CP023567.1"/>
</dbReference>
<dbReference type="PANTHER" id="PTHR42711:SF5">
    <property type="entry name" value="ABC TRANSPORTER ATP-BINDING PROTEIN NATA"/>
    <property type="match status" value="1"/>
</dbReference>
<evidence type="ECO:0000259" key="6">
    <source>
        <dbReference type="PROSITE" id="PS50893"/>
    </source>
</evidence>
<dbReference type="GeneID" id="92238720"/>
<name>A0ABY5X957_ERWPY</name>
<keyword evidence="8" id="KW-1185">Reference proteome</keyword>
<gene>
    <name evidence="7" type="ORF">NYP84_00565</name>
</gene>
<proteinExistence type="inferred from homology"/>
<evidence type="ECO:0000256" key="5">
    <source>
        <dbReference type="ARBA" id="ARBA00022840"/>
    </source>
</evidence>
<sequence>MISPLIEVSNVSKIYRSKIKGKGFRGRLDNIFRPQYTRSKVIENISFTLYQGQSLAILGPNGAGKSTLIKILSGIQRTDEGSVRVLAMDPYEKKKKLFTNLGVVFGHKNCLWWDLPLYRSLEMVQPLYGLERDTFRQDLAEISTLLNIDNIMDKPVRLLSLGERVKSELAFNLSFRPKILFLDEPTIGLDISSKYEIRELLKTLKRERGVSYIITSHDMGDIDGYVDDIILLHKGKEQFYGNIDELKNRIPSMVTITLFCENLMTPSAAAQRVDEIAIKASVILQGKLIKDDEIAIDISLSREACPRFIQALTAELSCAFSVSTPSLEEMLRVKFKEFN</sequence>
<dbReference type="EMBL" id="CP103445">
    <property type="protein sequence ID" value="UWS33762.1"/>
    <property type="molecule type" value="Genomic_DNA"/>
</dbReference>
<keyword evidence="5 7" id="KW-0067">ATP-binding</keyword>
<dbReference type="PROSITE" id="PS50893">
    <property type="entry name" value="ABC_TRANSPORTER_2"/>
    <property type="match status" value="1"/>
</dbReference>
<dbReference type="SUPFAM" id="SSF52540">
    <property type="entry name" value="P-loop containing nucleoside triphosphate hydrolases"/>
    <property type="match status" value="1"/>
</dbReference>
<keyword evidence="2" id="KW-0813">Transport</keyword>
<evidence type="ECO:0000256" key="2">
    <source>
        <dbReference type="ARBA" id="ARBA00022448"/>
    </source>
</evidence>
<organism evidence="7 8">
    <name type="scientific">Erwinia pyrifoliae</name>
    <dbReference type="NCBI Taxonomy" id="79967"/>
    <lineage>
        <taxon>Bacteria</taxon>
        <taxon>Pseudomonadati</taxon>
        <taxon>Pseudomonadota</taxon>
        <taxon>Gammaproteobacteria</taxon>
        <taxon>Enterobacterales</taxon>
        <taxon>Erwiniaceae</taxon>
        <taxon>Erwinia</taxon>
    </lineage>
</organism>
<keyword evidence="3" id="KW-0536">Nodulation</keyword>
<dbReference type="PANTHER" id="PTHR42711">
    <property type="entry name" value="ABC TRANSPORTER ATP-BINDING PROTEIN"/>
    <property type="match status" value="1"/>
</dbReference>
<dbReference type="InterPro" id="IPR050763">
    <property type="entry name" value="ABC_transporter_ATP-binding"/>
</dbReference>
<dbReference type="Pfam" id="PF00005">
    <property type="entry name" value="ABC_tran"/>
    <property type="match status" value="1"/>
</dbReference>
<dbReference type="SMART" id="SM00382">
    <property type="entry name" value="AAA"/>
    <property type="match status" value="1"/>
</dbReference>
<dbReference type="InterPro" id="IPR003439">
    <property type="entry name" value="ABC_transporter-like_ATP-bd"/>
</dbReference>
<evidence type="ECO:0000313" key="7">
    <source>
        <dbReference type="EMBL" id="UWS33762.1"/>
    </source>
</evidence>
<evidence type="ECO:0000256" key="1">
    <source>
        <dbReference type="ARBA" id="ARBA00006526"/>
    </source>
</evidence>
<dbReference type="GO" id="GO:0005524">
    <property type="term" value="F:ATP binding"/>
    <property type="evidence" value="ECO:0007669"/>
    <property type="project" value="UniProtKB-KW"/>
</dbReference>
<accession>A0ABY5X957</accession>
<protein>
    <submittedName>
        <fullName evidence="7">ATP-binding cassette domain-containing protein</fullName>
    </submittedName>
</protein>
<reference evidence="7" key="1">
    <citation type="submission" date="2022-07" db="EMBL/GenBank/DDBJ databases">
        <title>Genetic diversity of Erwinia pyrifoliae.</title>
        <authorList>
            <person name="Park D.S."/>
            <person name="Ham H."/>
        </authorList>
    </citation>
    <scope>NUCLEOTIDE SEQUENCE</scope>
    <source>
        <strain evidence="7">CP201486</strain>
    </source>
</reference>
<feature type="domain" description="ABC transporter" evidence="6">
    <location>
        <begin position="26"/>
        <end position="259"/>
    </location>
</feature>
<evidence type="ECO:0000256" key="3">
    <source>
        <dbReference type="ARBA" id="ARBA00022458"/>
    </source>
</evidence>
<dbReference type="Gene3D" id="3.40.50.300">
    <property type="entry name" value="P-loop containing nucleotide triphosphate hydrolases"/>
    <property type="match status" value="1"/>
</dbReference>
<dbReference type="Proteomes" id="UP001058553">
    <property type="component" value="Chromosome"/>
</dbReference>
<dbReference type="InterPro" id="IPR027417">
    <property type="entry name" value="P-loop_NTPase"/>
</dbReference>
<keyword evidence="4" id="KW-0547">Nucleotide-binding</keyword>
<evidence type="ECO:0000256" key="4">
    <source>
        <dbReference type="ARBA" id="ARBA00022741"/>
    </source>
</evidence>
<comment type="similarity">
    <text evidence="1">Belongs to the ABC transporter superfamily. Drug exporter-2 (TC 3.A.1.117) family.</text>
</comment>
<evidence type="ECO:0000313" key="8">
    <source>
        <dbReference type="Proteomes" id="UP001058553"/>
    </source>
</evidence>
<dbReference type="InterPro" id="IPR003593">
    <property type="entry name" value="AAA+_ATPase"/>
</dbReference>